<dbReference type="PANTHER" id="PTHR46310:SF7">
    <property type="entry name" value="AMIDASE 1"/>
    <property type="match status" value="1"/>
</dbReference>
<dbReference type="InterPro" id="IPR036928">
    <property type="entry name" value="AS_sf"/>
</dbReference>
<dbReference type="InterPro" id="IPR023631">
    <property type="entry name" value="Amidase_dom"/>
</dbReference>
<dbReference type="SUPFAM" id="SSF75304">
    <property type="entry name" value="Amidase signature (AS) enzymes"/>
    <property type="match status" value="1"/>
</dbReference>
<feature type="chain" id="PRO_5042227819" evidence="1">
    <location>
        <begin position="17"/>
        <end position="634"/>
    </location>
</feature>
<dbReference type="AlphaFoldDB" id="A0AAD9A6N8"/>
<name>A0AAD9A6N8_9PEZI</name>
<accession>A0AAD9A6N8</accession>
<comment type="caution">
    <text evidence="4">The sequence shown here is derived from an EMBL/GenBank/DDBJ whole genome shotgun (WGS) entry which is preliminary data.</text>
</comment>
<evidence type="ECO:0000259" key="2">
    <source>
        <dbReference type="Pfam" id="PF01425"/>
    </source>
</evidence>
<reference evidence="4" key="1">
    <citation type="submission" date="2023-01" db="EMBL/GenBank/DDBJ databases">
        <title>Colletotrichum chrysophilum M932 genome sequence.</title>
        <authorList>
            <person name="Baroncelli R."/>
        </authorList>
    </citation>
    <scope>NUCLEOTIDE SEQUENCE</scope>
    <source>
        <strain evidence="4">M932</strain>
    </source>
</reference>
<dbReference type="Proteomes" id="UP001243330">
    <property type="component" value="Unassembled WGS sequence"/>
</dbReference>
<proteinExistence type="predicted"/>
<feature type="domain" description="Scytalone dehydratase-like protein Arp1 N-terminal" evidence="3">
    <location>
        <begin position="55"/>
        <end position="105"/>
    </location>
</feature>
<dbReference type="PANTHER" id="PTHR46310">
    <property type="entry name" value="AMIDASE 1"/>
    <property type="match status" value="1"/>
</dbReference>
<evidence type="ECO:0000313" key="4">
    <source>
        <dbReference type="EMBL" id="KAK1842112.1"/>
    </source>
</evidence>
<keyword evidence="1" id="KW-0732">Signal</keyword>
<protein>
    <submittedName>
        <fullName evidence="4">Glutamyl-tRNA amidotransferase</fullName>
    </submittedName>
</protein>
<feature type="domain" description="Amidase" evidence="2">
    <location>
        <begin position="191"/>
        <end position="349"/>
    </location>
</feature>
<dbReference type="Pfam" id="PF01425">
    <property type="entry name" value="Amidase"/>
    <property type="match status" value="1"/>
</dbReference>
<evidence type="ECO:0000259" key="3">
    <source>
        <dbReference type="Pfam" id="PF26053"/>
    </source>
</evidence>
<feature type="signal peptide" evidence="1">
    <location>
        <begin position="1"/>
        <end position="16"/>
    </location>
</feature>
<dbReference type="Gene3D" id="3.90.1300.10">
    <property type="entry name" value="Amidase signature (AS) domain"/>
    <property type="match status" value="1"/>
</dbReference>
<organism evidence="4 5">
    <name type="scientific">Colletotrichum chrysophilum</name>
    <dbReference type="NCBI Taxonomy" id="1836956"/>
    <lineage>
        <taxon>Eukaryota</taxon>
        <taxon>Fungi</taxon>
        <taxon>Dikarya</taxon>
        <taxon>Ascomycota</taxon>
        <taxon>Pezizomycotina</taxon>
        <taxon>Sordariomycetes</taxon>
        <taxon>Hypocreomycetidae</taxon>
        <taxon>Glomerellales</taxon>
        <taxon>Glomerellaceae</taxon>
        <taxon>Colletotrichum</taxon>
        <taxon>Colletotrichum gloeosporioides species complex</taxon>
    </lineage>
</organism>
<sequence length="634" mass="66802">MMKAFAFLTLAGAAVADLVTTGASLKLDDVYYFVSPFSQGKPSNASLDLKTLPRAFGFTPITVVAEAVATHDLTSLFSNWTAQDDVWQPAFLNAIFLAGAGPKSTYARGNTTSAVLPLSKLASIPSGPYFLDTTTGEVHQAFRLYPDFAGAFSESLLQTPDGTFQTLSAQVPASASLTVGVPSRLHFTPTPEKPLAGVRVGVKDIYSLAGVKGSNGNRAWYGLYPPAAKTGTAIQNLIDAGAVVVGFQKPSQFANGETATADWVDYHAPFNPRGDGYNDPSSSSSGAGASVASYEWLDIAVGSDTGGSIRGPSGVQGLFGNRPSHDLVSLDEVMPLSPTLDTPGFLTRDPRIWDAAQKALYRDNYTSFAGAEVVYPKTVYTLGFPSDETPAGQMLNKFAASLAAFLDTNVTEFNLTEAWASSGPESVKGLSLTEVLGATYATLITKEQTALVRDPFYADYAAAHDGRRPFVNPVPLARWAWGDTQPASALDDAKANKTLFMDWFNTAVLAPTPSSCSSGFLLYVGSAGAASPRNAYLEAPSTPPLGFSNGRLSVFSGAPDHVFPVGQVGSVSAVTNHTEMLPVTVDVMAARGCDGLIARLALDLVEEGLVVVPQVGAGLDGGEILMRRDVEEWV</sequence>
<gene>
    <name evidence="4" type="ORF">CCHR01_15257</name>
</gene>
<keyword evidence="5" id="KW-1185">Reference proteome</keyword>
<dbReference type="InterPro" id="IPR058329">
    <property type="entry name" value="Arp1_N"/>
</dbReference>
<evidence type="ECO:0000256" key="1">
    <source>
        <dbReference type="SAM" id="SignalP"/>
    </source>
</evidence>
<dbReference type="Pfam" id="PF26053">
    <property type="entry name" value="DUF8016"/>
    <property type="match status" value="1"/>
</dbReference>
<dbReference type="EMBL" id="JAQOWY010000434">
    <property type="protein sequence ID" value="KAK1842112.1"/>
    <property type="molecule type" value="Genomic_DNA"/>
</dbReference>
<evidence type="ECO:0000313" key="5">
    <source>
        <dbReference type="Proteomes" id="UP001243330"/>
    </source>
</evidence>